<organism evidence="2 3">
    <name type="scientific">Actinoallomurus liliacearum</name>
    <dbReference type="NCBI Taxonomy" id="1080073"/>
    <lineage>
        <taxon>Bacteria</taxon>
        <taxon>Bacillati</taxon>
        <taxon>Actinomycetota</taxon>
        <taxon>Actinomycetes</taxon>
        <taxon>Streptosporangiales</taxon>
        <taxon>Thermomonosporaceae</taxon>
        <taxon>Actinoallomurus</taxon>
    </lineage>
</organism>
<evidence type="ECO:0000313" key="3">
    <source>
        <dbReference type="Proteomes" id="UP001500212"/>
    </source>
</evidence>
<accession>A0ABP8TLU0</accession>
<evidence type="ECO:0008006" key="4">
    <source>
        <dbReference type="Google" id="ProtNLM"/>
    </source>
</evidence>
<evidence type="ECO:0000313" key="2">
    <source>
        <dbReference type="EMBL" id="GAA4609697.1"/>
    </source>
</evidence>
<comment type="caution">
    <text evidence="2">The sequence shown here is derived from an EMBL/GenBank/DDBJ whole genome shotgun (WGS) entry which is preliminary data.</text>
</comment>
<dbReference type="Proteomes" id="UP001500212">
    <property type="component" value="Unassembled WGS sequence"/>
</dbReference>
<dbReference type="EMBL" id="BAABHJ010000008">
    <property type="protein sequence ID" value="GAA4609697.1"/>
    <property type="molecule type" value="Genomic_DNA"/>
</dbReference>
<reference evidence="3" key="1">
    <citation type="journal article" date="2019" name="Int. J. Syst. Evol. Microbiol.">
        <title>The Global Catalogue of Microorganisms (GCM) 10K type strain sequencing project: providing services to taxonomists for standard genome sequencing and annotation.</title>
        <authorList>
            <consortium name="The Broad Institute Genomics Platform"/>
            <consortium name="The Broad Institute Genome Sequencing Center for Infectious Disease"/>
            <person name="Wu L."/>
            <person name="Ma J."/>
        </authorList>
    </citation>
    <scope>NUCLEOTIDE SEQUENCE [LARGE SCALE GENOMIC DNA]</scope>
    <source>
        <strain evidence="3">JCM 17938</strain>
    </source>
</reference>
<protein>
    <recommendedName>
        <fullName evidence="4">Right handed beta helix domain-containing protein</fullName>
    </recommendedName>
</protein>
<name>A0ABP8TLU0_9ACTN</name>
<keyword evidence="3" id="KW-1185">Reference proteome</keyword>
<evidence type="ECO:0000256" key="1">
    <source>
        <dbReference type="SAM" id="MobiDB-lite"/>
    </source>
</evidence>
<proteinExistence type="predicted"/>
<feature type="region of interest" description="Disordered" evidence="1">
    <location>
        <begin position="1"/>
        <end position="27"/>
    </location>
</feature>
<gene>
    <name evidence="2" type="ORF">GCM10023195_39360</name>
</gene>
<sequence length="85" mass="8725">MAGGGRRTGALRPRIVRPSPGTADGFQTHRIVKGWGTGNMFRGNKIDLAGGNGVGINDTAGGNTILCDNKVSGGRLTKDGTCVNK</sequence>